<evidence type="ECO:0000256" key="1">
    <source>
        <dbReference type="SAM" id="Phobius"/>
    </source>
</evidence>
<dbReference type="Gene3D" id="2.60.120.1440">
    <property type="match status" value="1"/>
</dbReference>
<dbReference type="KEGG" id="muh:HYN43_009030"/>
<dbReference type="EMBL" id="CP032869">
    <property type="protein sequence ID" value="AYL95427.1"/>
    <property type="molecule type" value="Genomic_DNA"/>
</dbReference>
<dbReference type="InterPro" id="IPR006860">
    <property type="entry name" value="FecR"/>
</dbReference>
<dbReference type="Pfam" id="PF04773">
    <property type="entry name" value="FecR"/>
    <property type="match status" value="1"/>
</dbReference>
<dbReference type="OrthoDB" id="1119382at2"/>
<dbReference type="PANTHER" id="PTHR30273:SF2">
    <property type="entry name" value="PROTEIN FECR"/>
    <property type="match status" value="1"/>
</dbReference>
<dbReference type="Proteomes" id="UP000270046">
    <property type="component" value="Chromosome"/>
</dbReference>
<keyword evidence="4" id="KW-1185">Reference proteome</keyword>
<feature type="transmembrane region" description="Helical" evidence="1">
    <location>
        <begin position="128"/>
        <end position="148"/>
    </location>
</feature>
<evidence type="ECO:0000259" key="2">
    <source>
        <dbReference type="Pfam" id="PF04773"/>
    </source>
</evidence>
<feature type="domain" description="FecR protein" evidence="2">
    <location>
        <begin position="164"/>
        <end position="255"/>
    </location>
</feature>
<protein>
    <submittedName>
        <fullName evidence="3">DUF4974 domain-containing protein</fullName>
    </submittedName>
</protein>
<accession>A0A494VK01</accession>
<proteinExistence type="predicted"/>
<sequence length="373" mass="41944">MPRNDDFYIHSNNLSDIFKINRALTNFYFFHFTLRVNRRFKYFHIITQKMESAKLNELIKKYMDGTATAAEQDELLQWYRRDEASEDLLSPYENVSKENEAKARLLNNLFPQLAGDARPVPRIGRNKPVWYSVAAAVLIMIGAAAFFISKNSGNNNADNLSYSVIKTARGEHKKLTLADGSVIWLGPEASVKYPVAFSGDTREIDFSGEAFFDIAKDKHHPFIVHTGNTSVKVLGTTFNINTYHNLTVSLLTGKVAFEAGAAKQQLTPGQRIVYTRETGAIKTENIPDAESIAARRDGYYEYKNIRVADVIEDVNRNFNTNIKVEGGVKDCLFYGRLKTGESVNQFVVKLGKIVNAQVINEPNIYMIKGGGCN</sequence>
<evidence type="ECO:0000313" key="3">
    <source>
        <dbReference type="EMBL" id="AYL95427.1"/>
    </source>
</evidence>
<dbReference type="GO" id="GO:0016989">
    <property type="term" value="F:sigma factor antagonist activity"/>
    <property type="evidence" value="ECO:0007669"/>
    <property type="project" value="TreeGrafter"/>
</dbReference>
<dbReference type="InterPro" id="IPR012373">
    <property type="entry name" value="Ferrdict_sens_TM"/>
</dbReference>
<keyword evidence="1" id="KW-1133">Transmembrane helix</keyword>
<organism evidence="3 4">
    <name type="scientific">Mucilaginibacter celer</name>
    <dbReference type="NCBI Taxonomy" id="2305508"/>
    <lineage>
        <taxon>Bacteria</taxon>
        <taxon>Pseudomonadati</taxon>
        <taxon>Bacteroidota</taxon>
        <taxon>Sphingobacteriia</taxon>
        <taxon>Sphingobacteriales</taxon>
        <taxon>Sphingobacteriaceae</taxon>
        <taxon>Mucilaginibacter</taxon>
    </lineage>
</organism>
<dbReference type="AlphaFoldDB" id="A0A494VK01"/>
<reference evidence="3 4" key="1">
    <citation type="submission" date="2018-10" db="EMBL/GenBank/DDBJ databases">
        <title>Genome sequencing of Mucilaginibacter sp. HYN0043.</title>
        <authorList>
            <person name="Kim M."/>
            <person name="Yi H."/>
        </authorList>
    </citation>
    <scope>NUCLEOTIDE SEQUENCE [LARGE SCALE GENOMIC DNA]</scope>
    <source>
        <strain evidence="3 4">HYN0043</strain>
    </source>
</reference>
<evidence type="ECO:0000313" key="4">
    <source>
        <dbReference type="Proteomes" id="UP000270046"/>
    </source>
</evidence>
<dbReference type="PANTHER" id="PTHR30273">
    <property type="entry name" value="PERIPLASMIC SIGNAL SENSOR AND SIGMA FACTOR ACTIVATOR FECR-RELATED"/>
    <property type="match status" value="1"/>
</dbReference>
<name>A0A494VK01_9SPHI</name>
<dbReference type="PIRSF" id="PIRSF018266">
    <property type="entry name" value="FecR"/>
    <property type="match status" value="1"/>
</dbReference>
<gene>
    <name evidence="3" type="ORF">HYN43_009030</name>
</gene>
<keyword evidence="1" id="KW-0472">Membrane</keyword>
<keyword evidence="1" id="KW-0812">Transmembrane</keyword>